<evidence type="ECO:0000256" key="2">
    <source>
        <dbReference type="SAM" id="Phobius"/>
    </source>
</evidence>
<feature type="region of interest" description="Disordered" evidence="1">
    <location>
        <begin position="331"/>
        <end position="352"/>
    </location>
</feature>
<evidence type="ECO:0000313" key="3">
    <source>
        <dbReference type="EMBL" id="TFK47029.1"/>
    </source>
</evidence>
<keyword evidence="2" id="KW-0812">Transmembrane</keyword>
<feature type="transmembrane region" description="Helical" evidence="2">
    <location>
        <begin position="258"/>
        <end position="280"/>
    </location>
</feature>
<evidence type="ECO:0000256" key="1">
    <source>
        <dbReference type="SAM" id="MobiDB-lite"/>
    </source>
</evidence>
<dbReference type="Proteomes" id="UP000305948">
    <property type="component" value="Unassembled WGS sequence"/>
</dbReference>
<reference evidence="3 4" key="1">
    <citation type="journal article" date="2019" name="Nat. Ecol. Evol.">
        <title>Megaphylogeny resolves global patterns of mushroom evolution.</title>
        <authorList>
            <person name="Varga T."/>
            <person name="Krizsan K."/>
            <person name="Foldi C."/>
            <person name="Dima B."/>
            <person name="Sanchez-Garcia M."/>
            <person name="Sanchez-Ramirez S."/>
            <person name="Szollosi G.J."/>
            <person name="Szarkandi J.G."/>
            <person name="Papp V."/>
            <person name="Albert L."/>
            <person name="Andreopoulos W."/>
            <person name="Angelini C."/>
            <person name="Antonin V."/>
            <person name="Barry K.W."/>
            <person name="Bougher N.L."/>
            <person name="Buchanan P."/>
            <person name="Buyck B."/>
            <person name="Bense V."/>
            <person name="Catcheside P."/>
            <person name="Chovatia M."/>
            <person name="Cooper J."/>
            <person name="Damon W."/>
            <person name="Desjardin D."/>
            <person name="Finy P."/>
            <person name="Geml J."/>
            <person name="Haridas S."/>
            <person name="Hughes K."/>
            <person name="Justo A."/>
            <person name="Karasinski D."/>
            <person name="Kautmanova I."/>
            <person name="Kiss B."/>
            <person name="Kocsube S."/>
            <person name="Kotiranta H."/>
            <person name="LaButti K.M."/>
            <person name="Lechner B.E."/>
            <person name="Liimatainen K."/>
            <person name="Lipzen A."/>
            <person name="Lukacs Z."/>
            <person name="Mihaltcheva S."/>
            <person name="Morgado L.N."/>
            <person name="Niskanen T."/>
            <person name="Noordeloos M.E."/>
            <person name="Ohm R.A."/>
            <person name="Ortiz-Santana B."/>
            <person name="Ovrebo C."/>
            <person name="Racz N."/>
            <person name="Riley R."/>
            <person name="Savchenko A."/>
            <person name="Shiryaev A."/>
            <person name="Soop K."/>
            <person name="Spirin V."/>
            <person name="Szebenyi C."/>
            <person name="Tomsovsky M."/>
            <person name="Tulloss R.E."/>
            <person name="Uehling J."/>
            <person name="Grigoriev I.V."/>
            <person name="Vagvolgyi C."/>
            <person name="Papp T."/>
            <person name="Martin F.M."/>
            <person name="Miettinen O."/>
            <person name="Hibbett D.S."/>
            <person name="Nagy L.G."/>
        </authorList>
    </citation>
    <scope>NUCLEOTIDE SEQUENCE [LARGE SCALE GENOMIC DNA]</scope>
    <source>
        <strain evidence="3 4">OMC1185</strain>
    </source>
</reference>
<sequence length="352" mass="39357">MALSPEENYIICIIVESVLYAIYLLFFCTSIYLTCSRARSFAVLGRLAVLLVVLFIGTTTNFVIDVYSTKMFWTSPAYWADDTLRGNQEQNSSALWRCIHDGIFGLDIFLADALLVWRYYVFQDKKTSAAIFPLMLITLEISLGTAVIAHQAQKYLIRKNTPWDEPLPARFYQVAATSSTLDKAYYSCTFAINLVLNTAISWKIWRLLRAMNAGPERLPSRHYRILHIMLESGVIYSILIIVAMGVSAIPYNTLFGDLMIMIFNMSIGMVPPVIIALISLGKTAEYTTRETVITTMYFAPPVIAESTATGAPDGTVHISLEIIRTAEVVEEPGLDPNKGPDGQVSRMDNLDD</sequence>
<dbReference type="EMBL" id="ML213526">
    <property type="protein sequence ID" value="TFK47029.1"/>
    <property type="molecule type" value="Genomic_DNA"/>
</dbReference>
<organism evidence="3 4">
    <name type="scientific">Heliocybe sulcata</name>
    <dbReference type="NCBI Taxonomy" id="5364"/>
    <lineage>
        <taxon>Eukaryota</taxon>
        <taxon>Fungi</taxon>
        <taxon>Dikarya</taxon>
        <taxon>Basidiomycota</taxon>
        <taxon>Agaricomycotina</taxon>
        <taxon>Agaricomycetes</taxon>
        <taxon>Gloeophyllales</taxon>
        <taxon>Gloeophyllaceae</taxon>
        <taxon>Heliocybe</taxon>
    </lineage>
</organism>
<gene>
    <name evidence="3" type="ORF">OE88DRAFT_1739059</name>
</gene>
<dbReference type="AlphaFoldDB" id="A0A5C3MNI7"/>
<feature type="transmembrane region" description="Helical" evidence="2">
    <location>
        <begin position="225"/>
        <end position="246"/>
    </location>
</feature>
<keyword evidence="2" id="KW-1133">Transmembrane helix</keyword>
<protein>
    <submittedName>
        <fullName evidence="3">Uncharacterized protein</fullName>
    </submittedName>
</protein>
<keyword evidence="4" id="KW-1185">Reference proteome</keyword>
<feature type="transmembrane region" description="Helical" evidence="2">
    <location>
        <begin position="129"/>
        <end position="149"/>
    </location>
</feature>
<feature type="transmembrane region" description="Helical" evidence="2">
    <location>
        <begin position="47"/>
        <end position="64"/>
    </location>
</feature>
<name>A0A5C3MNI7_9AGAM</name>
<evidence type="ECO:0000313" key="4">
    <source>
        <dbReference type="Proteomes" id="UP000305948"/>
    </source>
</evidence>
<accession>A0A5C3MNI7</accession>
<proteinExistence type="predicted"/>
<keyword evidence="2" id="KW-0472">Membrane</keyword>
<dbReference type="OrthoDB" id="2756618at2759"/>
<feature type="transmembrane region" description="Helical" evidence="2">
    <location>
        <begin position="13"/>
        <end position="35"/>
    </location>
</feature>